<protein>
    <submittedName>
        <fullName evidence="1">Uncharacterized protein</fullName>
    </submittedName>
</protein>
<organism evidence="1 2">
    <name type="scientific">Hymenobacter gelipurpurascens</name>
    <dbReference type="NCBI Taxonomy" id="89968"/>
    <lineage>
        <taxon>Bacteria</taxon>
        <taxon>Pseudomonadati</taxon>
        <taxon>Bacteroidota</taxon>
        <taxon>Cytophagia</taxon>
        <taxon>Cytophagales</taxon>
        <taxon>Hymenobacteraceae</taxon>
        <taxon>Hymenobacter</taxon>
    </lineage>
</organism>
<gene>
    <name evidence="1" type="ORF">SAMN06265337_1231</name>
</gene>
<dbReference type="AlphaFoldDB" id="A0A212TGK4"/>
<sequence length="49" mass="5837">MKNTSIFEADYWGTCTYDTSSYSYRKFAGCFYEFSDIHEANYRFNCCSL</sequence>
<proteinExistence type="predicted"/>
<accession>A0A212TGK4</accession>
<reference evidence="2" key="1">
    <citation type="submission" date="2017-06" db="EMBL/GenBank/DDBJ databases">
        <authorList>
            <person name="Varghese N."/>
            <person name="Submissions S."/>
        </authorList>
    </citation>
    <scope>NUCLEOTIDE SEQUENCE [LARGE SCALE GENOMIC DNA]</scope>
    <source>
        <strain evidence="2">DSM 11116</strain>
    </source>
</reference>
<name>A0A212TGK4_9BACT</name>
<evidence type="ECO:0000313" key="2">
    <source>
        <dbReference type="Proteomes" id="UP000198131"/>
    </source>
</evidence>
<keyword evidence="2" id="KW-1185">Reference proteome</keyword>
<dbReference type="EMBL" id="FYEW01000001">
    <property type="protein sequence ID" value="SNC65178.1"/>
    <property type="molecule type" value="Genomic_DNA"/>
</dbReference>
<dbReference type="Proteomes" id="UP000198131">
    <property type="component" value="Unassembled WGS sequence"/>
</dbReference>
<evidence type="ECO:0000313" key="1">
    <source>
        <dbReference type="EMBL" id="SNC65178.1"/>
    </source>
</evidence>